<feature type="transmembrane region" description="Helical" evidence="1">
    <location>
        <begin position="254"/>
        <end position="275"/>
    </location>
</feature>
<evidence type="ECO:0000313" key="3">
    <source>
        <dbReference type="EMBL" id="ESP90054.1"/>
    </source>
</evidence>
<accession>V4HQ62</accession>
<comment type="caution">
    <text evidence="3">The sequence shown here is derived from an EMBL/GenBank/DDBJ whole genome shotgun (WGS) entry which is preliminary data.</text>
</comment>
<dbReference type="OrthoDB" id="116519at2157"/>
<proteinExistence type="predicted"/>
<evidence type="ECO:0000256" key="1">
    <source>
        <dbReference type="SAM" id="Phobius"/>
    </source>
</evidence>
<reference evidence="3 4" key="1">
    <citation type="journal article" date="2013" name="Genome Announc.">
        <title>Draft Genome Sequence of 'Candidatus Halobonum tyrrellensis' Strain G22, Isolated from the Hypersaline Waters of Lake Tyrrell, Australia.</title>
        <authorList>
            <person name="Ugalde J.A."/>
            <person name="Narasingarao P."/>
            <person name="Kuo S."/>
            <person name="Podell S."/>
            <person name="Allen E.E."/>
        </authorList>
    </citation>
    <scope>NUCLEOTIDE SEQUENCE [LARGE SCALE GENOMIC DNA]</scope>
    <source>
        <strain evidence="3 4">G22</strain>
    </source>
</reference>
<sequence length="321" mass="32477">MSPKRYLRALLRPREAFDGWTPRLRVALALVVVLCALSAVSVGRAGDAVVGEVGGSVTVDNPERPPDWVCEGGTDSDVWDCDAPETVERSFRPAASAAVGDVTSKAALVPLAWVLLVGGLLALVSGRASGSDGDAADAFGDGVRVAALAAVPGVLRYLARPVAVERSLTGWSHPASLDGVRAAAVDALFPDGALWAAVVVVSALWTAAVVLGGARASLDVRRTPAALVAAASFAAVAGSVALPNGGWLGAPGGAGLVLVLVGVVGLAGAHTYISVSKAFELVGFGGSEQVTPKPWYVWLHRLTGLAVVAVGFVLLDGVALV</sequence>
<dbReference type="EMBL" id="ASGZ01000002">
    <property type="protein sequence ID" value="ESP90054.1"/>
    <property type="molecule type" value="Genomic_DNA"/>
</dbReference>
<dbReference type="AlphaFoldDB" id="V4HQ62"/>
<dbReference type="InterPro" id="IPR045679">
    <property type="entry name" value="DUF6199"/>
</dbReference>
<dbReference type="Pfam" id="PF19701">
    <property type="entry name" value="DUF6199"/>
    <property type="match status" value="1"/>
</dbReference>
<feature type="transmembrane region" description="Helical" evidence="1">
    <location>
        <begin position="295"/>
        <end position="315"/>
    </location>
</feature>
<dbReference type="eggNOG" id="arCOG02054">
    <property type="taxonomic scope" value="Archaea"/>
</dbReference>
<feature type="transmembrane region" description="Helical" evidence="1">
    <location>
        <begin position="193"/>
        <end position="213"/>
    </location>
</feature>
<protein>
    <submittedName>
        <fullName evidence="3">Yip1 domain-containing protein</fullName>
    </submittedName>
</protein>
<feature type="transmembrane region" description="Helical" evidence="1">
    <location>
        <begin position="106"/>
        <end position="126"/>
    </location>
</feature>
<keyword evidence="1" id="KW-0812">Transmembrane</keyword>
<dbReference type="RefSeq" id="WP_023392758.1">
    <property type="nucleotide sequence ID" value="NZ_ASGZ01000002.1"/>
</dbReference>
<keyword evidence="1" id="KW-0472">Membrane</keyword>
<name>V4HQ62_9EURY</name>
<evidence type="ECO:0000259" key="2">
    <source>
        <dbReference type="Pfam" id="PF19701"/>
    </source>
</evidence>
<dbReference type="Proteomes" id="UP000017840">
    <property type="component" value="Unassembled WGS sequence"/>
</dbReference>
<feature type="domain" description="DUF6199" evidence="2">
    <location>
        <begin position="254"/>
        <end position="315"/>
    </location>
</feature>
<keyword evidence="4" id="KW-1185">Reference proteome</keyword>
<feature type="transmembrane region" description="Helical" evidence="1">
    <location>
        <begin position="225"/>
        <end position="242"/>
    </location>
</feature>
<keyword evidence="1" id="KW-1133">Transmembrane helix</keyword>
<gene>
    <name evidence="3" type="ORF">K933_00787</name>
</gene>
<organism evidence="3 4">
    <name type="scientific">Candidatus Halobonum tyrrellensis G22</name>
    <dbReference type="NCBI Taxonomy" id="1324957"/>
    <lineage>
        <taxon>Archaea</taxon>
        <taxon>Methanobacteriati</taxon>
        <taxon>Methanobacteriota</taxon>
        <taxon>Stenosarchaea group</taxon>
        <taxon>Halobacteria</taxon>
        <taxon>Halobacteriales</taxon>
        <taxon>Haloferacaceae</taxon>
        <taxon>Candidatus Halobonum</taxon>
    </lineage>
</organism>
<evidence type="ECO:0000313" key="4">
    <source>
        <dbReference type="Proteomes" id="UP000017840"/>
    </source>
</evidence>